<feature type="non-terminal residue" evidence="1">
    <location>
        <position position="1"/>
    </location>
</feature>
<reference evidence="2" key="1">
    <citation type="journal article" date="2005" name="Nature">
        <title>The map-based sequence of the rice genome.</title>
        <authorList>
            <consortium name="International rice genome sequencing project (IRGSP)"/>
            <person name="Matsumoto T."/>
            <person name="Wu J."/>
            <person name="Kanamori H."/>
            <person name="Katayose Y."/>
            <person name="Fujisawa M."/>
            <person name="Namiki N."/>
            <person name="Mizuno H."/>
            <person name="Yamamoto K."/>
            <person name="Antonio B.A."/>
            <person name="Baba T."/>
            <person name="Sakata K."/>
            <person name="Nagamura Y."/>
            <person name="Aoki H."/>
            <person name="Arikawa K."/>
            <person name="Arita K."/>
            <person name="Bito T."/>
            <person name="Chiden Y."/>
            <person name="Fujitsuka N."/>
            <person name="Fukunaka R."/>
            <person name="Hamada M."/>
            <person name="Harada C."/>
            <person name="Hayashi A."/>
            <person name="Hijishita S."/>
            <person name="Honda M."/>
            <person name="Hosokawa S."/>
            <person name="Ichikawa Y."/>
            <person name="Idonuma A."/>
            <person name="Iijima M."/>
            <person name="Ikeda M."/>
            <person name="Ikeno M."/>
            <person name="Ito K."/>
            <person name="Ito S."/>
            <person name="Ito T."/>
            <person name="Ito Y."/>
            <person name="Ito Y."/>
            <person name="Iwabuchi A."/>
            <person name="Kamiya K."/>
            <person name="Karasawa W."/>
            <person name="Kurita K."/>
            <person name="Katagiri S."/>
            <person name="Kikuta A."/>
            <person name="Kobayashi H."/>
            <person name="Kobayashi N."/>
            <person name="Machita K."/>
            <person name="Maehara T."/>
            <person name="Masukawa M."/>
            <person name="Mizubayashi T."/>
            <person name="Mukai Y."/>
            <person name="Nagasaki H."/>
            <person name="Nagata Y."/>
            <person name="Naito S."/>
            <person name="Nakashima M."/>
            <person name="Nakama Y."/>
            <person name="Nakamichi Y."/>
            <person name="Nakamura M."/>
            <person name="Meguro A."/>
            <person name="Negishi M."/>
            <person name="Ohta I."/>
            <person name="Ohta T."/>
            <person name="Okamoto M."/>
            <person name="Ono N."/>
            <person name="Saji S."/>
            <person name="Sakaguchi M."/>
            <person name="Sakai K."/>
            <person name="Shibata M."/>
            <person name="Shimokawa T."/>
            <person name="Song J."/>
            <person name="Takazaki Y."/>
            <person name="Terasawa K."/>
            <person name="Tsugane M."/>
            <person name="Tsuji K."/>
            <person name="Ueda S."/>
            <person name="Waki K."/>
            <person name="Yamagata H."/>
            <person name="Yamamoto M."/>
            <person name="Yamamoto S."/>
            <person name="Yamane H."/>
            <person name="Yoshiki S."/>
            <person name="Yoshihara R."/>
            <person name="Yukawa K."/>
            <person name="Zhong H."/>
            <person name="Yano M."/>
            <person name="Yuan Q."/>
            <person name="Ouyang S."/>
            <person name="Liu J."/>
            <person name="Jones K.M."/>
            <person name="Gansberger K."/>
            <person name="Moffat K."/>
            <person name="Hill J."/>
            <person name="Bera J."/>
            <person name="Fadrosh D."/>
            <person name="Jin S."/>
            <person name="Johri S."/>
            <person name="Kim M."/>
            <person name="Overton L."/>
            <person name="Reardon M."/>
            <person name="Tsitrin T."/>
            <person name="Vuong H."/>
            <person name="Weaver B."/>
            <person name="Ciecko A."/>
            <person name="Tallon L."/>
            <person name="Jackson J."/>
            <person name="Pai G."/>
            <person name="Aken S.V."/>
            <person name="Utterback T."/>
            <person name="Reidmuller S."/>
            <person name="Feldblyum T."/>
            <person name="Hsiao J."/>
            <person name="Zismann V."/>
            <person name="Iobst S."/>
            <person name="de Vazeille A.R."/>
            <person name="Buell C.R."/>
            <person name="Ying K."/>
            <person name="Li Y."/>
            <person name="Lu T."/>
            <person name="Huang Y."/>
            <person name="Zhao Q."/>
            <person name="Feng Q."/>
            <person name="Zhang L."/>
            <person name="Zhu J."/>
            <person name="Weng Q."/>
            <person name="Mu J."/>
            <person name="Lu Y."/>
            <person name="Fan D."/>
            <person name="Liu Y."/>
            <person name="Guan J."/>
            <person name="Zhang Y."/>
            <person name="Yu S."/>
            <person name="Liu X."/>
            <person name="Zhang Y."/>
            <person name="Hong G."/>
            <person name="Han B."/>
            <person name="Choisne N."/>
            <person name="Demange N."/>
            <person name="Orjeda G."/>
            <person name="Samain S."/>
            <person name="Cattolico L."/>
            <person name="Pelletier E."/>
            <person name="Couloux A."/>
            <person name="Segurens B."/>
            <person name="Wincker P."/>
            <person name="D'Hont A."/>
            <person name="Scarpelli C."/>
            <person name="Weissenbach J."/>
            <person name="Salanoubat M."/>
            <person name="Quetier F."/>
            <person name="Yu Y."/>
            <person name="Kim H.R."/>
            <person name="Rambo T."/>
            <person name="Currie J."/>
            <person name="Collura K."/>
            <person name="Luo M."/>
            <person name="Yang T."/>
            <person name="Ammiraju J.S.S."/>
            <person name="Engler F."/>
            <person name="Soderlund C."/>
            <person name="Wing R.A."/>
            <person name="Palmer L.E."/>
            <person name="de la Bastide M."/>
            <person name="Spiegel L."/>
            <person name="Nascimento L."/>
            <person name="Zutavern T."/>
            <person name="O'Shaughnessy A."/>
            <person name="Dike S."/>
            <person name="Dedhia N."/>
            <person name="Preston R."/>
            <person name="Balija V."/>
            <person name="McCombie W.R."/>
            <person name="Chow T."/>
            <person name="Chen H."/>
            <person name="Chung M."/>
            <person name="Chen C."/>
            <person name="Shaw J."/>
            <person name="Wu H."/>
            <person name="Hsiao K."/>
            <person name="Chao Y."/>
            <person name="Chu M."/>
            <person name="Cheng C."/>
            <person name="Hour A."/>
            <person name="Lee P."/>
            <person name="Lin S."/>
            <person name="Lin Y."/>
            <person name="Liou J."/>
            <person name="Liu S."/>
            <person name="Hsing Y."/>
            <person name="Raghuvanshi S."/>
            <person name="Mohanty A."/>
            <person name="Bharti A.K."/>
            <person name="Gaur A."/>
            <person name="Gupta V."/>
            <person name="Kumar D."/>
            <person name="Ravi V."/>
            <person name="Vij S."/>
            <person name="Kapur A."/>
            <person name="Khurana P."/>
            <person name="Khurana P."/>
            <person name="Khurana J.P."/>
            <person name="Tyagi A.K."/>
            <person name="Gaikwad K."/>
            <person name="Singh A."/>
            <person name="Dalal V."/>
            <person name="Srivastava S."/>
            <person name="Dixit A."/>
            <person name="Pal A.K."/>
            <person name="Ghazi I.A."/>
            <person name="Yadav M."/>
            <person name="Pandit A."/>
            <person name="Bhargava A."/>
            <person name="Sureshbabu K."/>
            <person name="Batra K."/>
            <person name="Sharma T.R."/>
            <person name="Mohapatra T."/>
            <person name="Singh N.K."/>
            <person name="Messing J."/>
            <person name="Nelson A.B."/>
            <person name="Fuks G."/>
            <person name="Kavchok S."/>
            <person name="Keizer G."/>
            <person name="Linton E."/>
            <person name="Llaca V."/>
            <person name="Song R."/>
            <person name="Tanyolac B."/>
            <person name="Young S."/>
            <person name="Ho-Il K."/>
            <person name="Hahn J.H."/>
            <person name="Sangsakoo G."/>
            <person name="Vanavichit A."/>
            <person name="de Mattos Luiz.A.T."/>
            <person name="Zimmer P.D."/>
            <person name="Malone G."/>
            <person name="Dellagostin O."/>
            <person name="de Oliveira A.C."/>
            <person name="Bevan M."/>
            <person name="Bancroft I."/>
            <person name="Minx P."/>
            <person name="Cordum H."/>
            <person name="Wilson R."/>
            <person name="Cheng Z."/>
            <person name="Jin W."/>
            <person name="Jiang J."/>
            <person name="Leong S.A."/>
            <person name="Iwama H."/>
            <person name="Gojobori T."/>
            <person name="Itoh T."/>
            <person name="Niimura Y."/>
            <person name="Fujii Y."/>
            <person name="Habara T."/>
            <person name="Sakai H."/>
            <person name="Sato Y."/>
            <person name="Wilson G."/>
            <person name="Kumar K."/>
            <person name="McCouch S."/>
            <person name="Juretic N."/>
            <person name="Hoen D."/>
            <person name="Wright S."/>
            <person name="Bruskiewich R."/>
            <person name="Bureau T."/>
            <person name="Miyao A."/>
            <person name="Hirochika H."/>
            <person name="Nishikawa T."/>
            <person name="Kadowaki K."/>
            <person name="Sugiura M."/>
            <person name="Burr B."/>
            <person name="Sasaki T."/>
        </authorList>
    </citation>
    <scope>NUCLEOTIDE SEQUENCE [LARGE SCALE GENOMIC DNA]</scope>
    <source>
        <strain evidence="2">cv. Nipponbare</strain>
    </source>
</reference>
<sequence length="36" mass="4263">SWENLCFYLQKVYWYFRGKGKEAEMRPDAAAGGSRF</sequence>
<gene>
    <name evidence="1" type="ordered locus">Os03g0582300</name>
    <name evidence="1" type="ORF">OSNPB_030582300</name>
</gene>
<accession>A0A0P0W0A5</accession>
<protein>
    <submittedName>
        <fullName evidence="1">Os03g0582300 protein</fullName>
    </submittedName>
</protein>
<evidence type="ECO:0000313" key="2">
    <source>
        <dbReference type="Proteomes" id="UP000059680"/>
    </source>
</evidence>
<dbReference type="PaxDb" id="39947-A0A0P0W0A5"/>
<dbReference type="AlphaFoldDB" id="A0A0P0W0A5"/>
<dbReference type="Proteomes" id="UP000059680">
    <property type="component" value="Chromosome 3"/>
</dbReference>
<evidence type="ECO:0000313" key="1">
    <source>
        <dbReference type="EMBL" id="BAS85067.1"/>
    </source>
</evidence>
<proteinExistence type="predicted"/>
<reference evidence="1 2" key="3">
    <citation type="journal article" date="2013" name="Rice">
        <title>Improvement of the Oryza sativa Nipponbare reference genome using next generation sequence and optical map data.</title>
        <authorList>
            <person name="Kawahara Y."/>
            <person name="de la Bastide M."/>
            <person name="Hamilton J.P."/>
            <person name="Kanamori H."/>
            <person name="McCombie W.R."/>
            <person name="Ouyang S."/>
            <person name="Schwartz D.C."/>
            <person name="Tanaka T."/>
            <person name="Wu J."/>
            <person name="Zhou S."/>
            <person name="Childs K.L."/>
            <person name="Davidson R.M."/>
            <person name="Lin H."/>
            <person name="Quesada-Ocampo L."/>
            <person name="Vaillancourt B."/>
            <person name="Sakai H."/>
            <person name="Lee S.S."/>
            <person name="Kim J."/>
            <person name="Numa H."/>
            <person name="Itoh T."/>
            <person name="Buell C.R."/>
            <person name="Matsumoto T."/>
        </authorList>
    </citation>
    <scope>NUCLEOTIDE SEQUENCE [LARGE SCALE GENOMIC DNA]</scope>
    <source>
        <strain evidence="2">cv. Nipponbare</strain>
    </source>
</reference>
<organism evidence="1 2">
    <name type="scientific">Oryza sativa subsp. japonica</name>
    <name type="common">Rice</name>
    <dbReference type="NCBI Taxonomy" id="39947"/>
    <lineage>
        <taxon>Eukaryota</taxon>
        <taxon>Viridiplantae</taxon>
        <taxon>Streptophyta</taxon>
        <taxon>Embryophyta</taxon>
        <taxon>Tracheophyta</taxon>
        <taxon>Spermatophyta</taxon>
        <taxon>Magnoliopsida</taxon>
        <taxon>Liliopsida</taxon>
        <taxon>Poales</taxon>
        <taxon>Poaceae</taxon>
        <taxon>BOP clade</taxon>
        <taxon>Oryzoideae</taxon>
        <taxon>Oryzeae</taxon>
        <taxon>Oryzinae</taxon>
        <taxon>Oryza</taxon>
        <taxon>Oryza sativa</taxon>
    </lineage>
</organism>
<dbReference type="InParanoid" id="A0A0P0W0A5"/>
<dbReference type="EMBL" id="AP014959">
    <property type="protein sequence ID" value="BAS85067.1"/>
    <property type="molecule type" value="Genomic_DNA"/>
</dbReference>
<dbReference type="Gramene" id="Os03t0582300-01">
    <property type="protein sequence ID" value="Os03t0582300-01"/>
    <property type="gene ID" value="Os03g0582300"/>
</dbReference>
<keyword evidence="2" id="KW-1185">Reference proteome</keyword>
<name>A0A0P0W0A5_ORYSJ</name>
<reference evidence="1 2" key="2">
    <citation type="journal article" date="2013" name="Plant Cell Physiol.">
        <title>Rice Annotation Project Database (RAP-DB): an integrative and interactive database for rice genomics.</title>
        <authorList>
            <person name="Sakai H."/>
            <person name="Lee S.S."/>
            <person name="Tanaka T."/>
            <person name="Numa H."/>
            <person name="Kim J."/>
            <person name="Kawahara Y."/>
            <person name="Wakimoto H."/>
            <person name="Yang C.C."/>
            <person name="Iwamoto M."/>
            <person name="Abe T."/>
            <person name="Yamada Y."/>
            <person name="Muto A."/>
            <person name="Inokuchi H."/>
            <person name="Ikemura T."/>
            <person name="Matsumoto T."/>
            <person name="Sasaki T."/>
            <person name="Itoh T."/>
        </authorList>
    </citation>
    <scope>NUCLEOTIDE SEQUENCE [LARGE SCALE GENOMIC DNA]</scope>
    <source>
        <strain evidence="2">cv. Nipponbare</strain>
    </source>
</reference>